<comment type="similarity">
    <text evidence="1">Belongs to the thioredoxin family. DsbA subfamily.</text>
</comment>
<dbReference type="OrthoDB" id="9784686at2"/>
<evidence type="ECO:0000313" key="8">
    <source>
        <dbReference type="EMBL" id="KYF62494.1"/>
    </source>
</evidence>
<name>A0A150Q3D9_SORCE</name>
<dbReference type="PROSITE" id="PS51352">
    <property type="entry name" value="THIOREDOXIN_2"/>
    <property type="match status" value="3"/>
</dbReference>
<evidence type="ECO:0000256" key="1">
    <source>
        <dbReference type="ARBA" id="ARBA00005791"/>
    </source>
</evidence>
<dbReference type="GO" id="GO:0016491">
    <property type="term" value="F:oxidoreductase activity"/>
    <property type="evidence" value="ECO:0007669"/>
    <property type="project" value="UniProtKB-KW"/>
</dbReference>
<proteinExistence type="inferred from homology"/>
<feature type="compositionally biased region" description="Basic and acidic residues" evidence="6">
    <location>
        <begin position="459"/>
        <end position="472"/>
    </location>
</feature>
<dbReference type="InterPro" id="IPR012336">
    <property type="entry name" value="Thioredoxin-like_fold"/>
</dbReference>
<dbReference type="PROSITE" id="PS00195">
    <property type="entry name" value="GLUTAREDOXIN_1"/>
    <property type="match status" value="2"/>
</dbReference>
<dbReference type="SUPFAM" id="SSF52833">
    <property type="entry name" value="Thioredoxin-like"/>
    <property type="match status" value="3"/>
</dbReference>
<dbReference type="EMBL" id="JEMA01001091">
    <property type="protein sequence ID" value="KYF62494.1"/>
    <property type="molecule type" value="Genomic_DNA"/>
</dbReference>
<keyword evidence="4" id="KW-1015">Disulfide bond</keyword>
<accession>A0A150Q3D9</accession>
<organism evidence="8 9">
    <name type="scientific">Sorangium cellulosum</name>
    <name type="common">Polyangium cellulosum</name>
    <dbReference type="NCBI Taxonomy" id="56"/>
    <lineage>
        <taxon>Bacteria</taxon>
        <taxon>Pseudomonadati</taxon>
        <taxon>Myxococcota</taxon>
        <taxon>Polyangia</taxon>
        <taxon>Polyangiales</taxon>
        <taxon>Polyangiaceae</taxon>
        <taxon>Sorangium</taxon>
    </lineage>
</organism>
<feature type="region of interest" description="Disordered" evidence="6">
    <location>
        <begin position="245"/>
        <end position="264"/>
    </location>
</feature>
<dbReference type="RefSeq" id="WP_061612628.1">
    <property type="nucleotide sequence ID" value="NZ_JEMA01001091.1"/>
</dbReference>
<dbReference type="Gene3D" id="3.40.30.10">
    <property type="entry name" value="Glutaredoxin"/>
    <property type="match status" value="3"/>
</dbReference>
<evidence type="ECO:0000313" key="9">
    <source>
        <dbReference type="Proteomes" id="UP000075260"/>
    </source>
</evidence>
<dbReference type="Pfam" id="PF01323">
    <property type="entry name" value="DSBA"/>
    <property type="match status" value="1"/>
</dbReference>
<sequence length="681" mass="74300">MNKGTAIVGFLLCFIAGMGLMWSIDRSAGSRGHEIASAVDDGQPWSDEDAAIPVSSKDPMWGSRTAPVTMVVFSDFECPFCTRVETTINQIKEKYGPEKLRIIWKNNPLPFHKNARPAALAAETVFRLGGSKAFWKFHELAFQNQKALTPANFEAWAAEAGVDKAKFKAAYDRQEYMAKIDADMAVGKSSGVTGTPASIINGVFLSGAQPIDKFTAVIDEQLKAAQAAVASGTKPDKVYAKLAAENKAKAPPKQDRERPQEDDKTVWKVPVGDAPAKGPATALVTIVEWSDFQCPFCSKVVPTIDELLTTYGDKVRFVWKNNPLPFHQRAEPAAELAMEARAQKGDKGFWDAYYLLWKNQQKLTDEDLLGYAKELGLDVEKVKVAITTKKYGASIAADQELADDLQASGTPHFFINGRRLVGAQPIDKFKTIVDEEIKKAEGLLAKGVAAKDLYAEIIKDGKEPPPPERKEVTPPAPNSPWKGGERAKVVMQVFSDFECPFCKRVEDTVSQVSKTYGDKLKIVWRHRPLPMHKNAPLASEAAQEAYAQKGNAGFWAYHELLFKNQGQPEAFSRASLEKYAEETGLDMTKFKKALDTNTHKAFVEAENSVADKAGISGTPAFVVNGYFISGAQPFSKFKKLIDKAMKEAGETAPAAAKVEAPRKPAGAVQPAAAPAAPAAPK</sequence>
<evidence type="ECO:0000256" key="3">
    <source>
        <dbReference type="ARBA" id="ARBA00023002"/>
    </source>
</evidence>
<evidence type="ECO:0000256" key="5">
    <source>
        <dbReference type="ARBA" id="ARBA00023284"/>
    </source>
</evidence>
<evidence type="ECO:0000256" key="2">
    <source>
        <dbReference type="ARBA" id="ARBA00022729"/>
    </source>
</evidence>
<protein>
    <recommendedName>
        <fullName evidence="7">Thioredoxin domain-containing protein</fullName>
    </recommendedName>
</protein>
<dbReference type="InterPro" id="IPR013766">
    <property type="entry name" value="Thioredoxin_domain"/>
</dbReference>
<feature type="region of interest" description="Disordered" evidence="6">
    <location>
        <begin position="651"/>
        <end position="681"/>
    </location>
</feature>
<keyword evidence="2" id="KW-0732">Signal</keyword>
<comment type="caution">
    <text evidence="8">The sequence shown here is derived from an EMBL/GenBank/DDBJ whole genome shotgun (WGS) entry which is preliminary data.</text>
</comment>
<feature type="domain" description="Thioredoxin" evidence="7">
    <location>
        <begin position="244"/>
        <end position="438"/>
    </location>
</feature>
<keyword evidence="3" id="KW-0560">Oxidoreductase</keyword>
<dbReference type="InterPro" id="IPR011767">
    <property type="entry name" value="GLR_AS"/>
</dbReference>
<dbReference type="InterPro" id="IPR001853">
    <property type="entry name" value="DSBA-like_thioredoxin_dom"/>
</dbReference>
<dbReference type="InterPro" id="IPR036249">
    <property type="entry name" value="Thioredoxin-like_sf"/>
</dbReference>
<dbReference type="PANTHER" id="PTHR13887">
    <property type="entry name" value="GLUTATHIONE S-TRANSFERASE KAPPA"/>
    <property type="match status" value="1"/>
</dbReference>
<keyword evidence="5" id="KW-0676">Redox-active center</keyword>
<dbReference type="Pfam" id="PF13462">
    <property type="entry name" value="Thioredoxin_4"/>
    <property type="match status" value="2"/>
</dbReference>
<dbReference type="Proteomes" id="UP000075260">
    <property type="component" value="Unassembled WGS sequence"/>
</dbReference>
<feature type="domain" description="Thioredoxin" evidence="7">
    <location>
        <begin position="444"/>
        <end position="646"/>
    </location>
</feature>
<evidence type="ECO:0000259" key="7">
    <source>
        <dbReference type="PROSITE" id="PS51352"/>
    </source>
</evidence>
<dbReference type="PANTHER" id="PTHR13887:SF14">
    <property type="entry name" value="DISULFIDE BOND FORMATION PROTEIN D"/>
    <property type="match status" value="1"/>
</dbReference>
<dbReference type="AlphaFoldDB" id="A0A150Q3D9"/>
<gene>
    <name evidence="8" type="ORF">BE15_15975</name>
</gene>
<feature type="compositionally biased region" description="Low complexity" evidence="6">
    <location>
        <begin position="664"/>
        <end position="681"/>
    </location>
</feature>
<feature type="domain" description="Thioredoxin" evidence="7">
    <location>
        <begin position="32"/>
        <end position="223"/>
    </location>
</feature>
<evidence type="ECO:0000256" key="4">
    <source>
        <dbReference type="ARBA" id="ARBA00023157"/>
    </source>
</evidence>
<evidence type="ECO:0000256" key="6">
    <source>
        <dbReference type="SAM" id="MobiDB-lite"/>
    </source>
</evidence>
<reference evidence="8 9" key="1">
    <citation type="submission" date="2014-02" db="EMBL/GenBank/DDBJ databases">
        <title>The small core and large imbalanced accessory genome model reveals a collaborative survival strategy of Sorangium cellulosum strains in nature.</title>
        <authorList>
            <person name="Han K."/>
            <person name="Peng R."/>
            <person name="Blom J."/>
            <person name="Li Y.-Z."/>
        </authorList>
    </citation>
    <scope>NUCLEOTIDE SEQUENCE [LARGE SCALE GENOMIC DNA]</scope>
    <source>
        <strain evidence="8 9">So0008-312</strain>
    </source>
</reference>
<feature type="region of interest" description="Disordered" evidence="6">
    <location>
        <begin position="459"/>
        <end position="483"/>
    </location>
</feature>